<reference evidence="3 4" key="1">
    <citation type="submission" date="2018-01" db="EMBL/GenBank/DDBJ databases">
        <title>Whole genome sequencing of Histamine producing bacteria.</title>
        <authorList>
            <person name="Butler K."/>
        </authorList>
    </citation>
    <scope>NUCLEOTIDE SEQUENCE [LARGE SCALE GENOMIC DNA]</scope>
    <source>
        <strain evidence="3 4">DSM 24669</strain>
    </source>
</reference>
<evidence type="ECO:0000256" key="2">
    <source>
        <dbReference type="SAM" id="SignalP"/>
    </source>
</evidence>
<keyword evidence="4" id="KW-1185">Reference proteome</keyword>
<accession>A0A0J8V909</accession>
<dbReference type="STRING" id="680026.AB733_14440"/>
<dbReference type="Pfam" id="PF10986">
    <property type="entry name" value="ZrgA"/>
    <property type="match status" value="1"/>
</dbReference>
<name>A0A0J8V909_9GAMM</name>
<dbReference type="Proteomes" id="UP000240481">
    <property type="component" value="Unassembled WGS sequence"/>
</dbReference>
<dbReference type="InterPro" id="IPR021253">
    <property type="entry name" value="ZrgA-like"/>
</dbReference>
<keyword evidence="2" id="KW-0732">Signal</keyword>
<dbReference type="OrthoDB" id="7346546at2"/>
<comment type="caution">
    <text evidence="3">The sequence shown here is derived from an EMBL/GenBank/DDBJ whole genome shotgun (WGS) entry which is preliminary data.</text>
</comment>
<proteinExistence type="predicted"/>
<dbReference type="RefSeq" id="WP_048899413.1">
    <property type="nucleotide sequence ID" value="NZ_AP024852.1"/>
</dbReference>
<dbReference type="AlphaFoldDB" id="A0A0J8V909"/>
<protein>
    <submittedName>
        <fullName evidence="3">DUF2796 domain-containing protein</fullName>
    </submittedName>
</protein>
<evidence type="ECO:0000313" key="3">
    <source>
        <dbReference type="EMBL" id="PSW22458.1"/>
    </source>
</evidence>
<feature type="signal peptide" evidence="2">
    <location>
        <begin position="1"/>
        <end position="22"/>
    </location>
</feature>
<evidence type="ECO:0000313" key="4">
    <source>
        <dbReference type="Proteomes" id="UP000240481"/>
    </source>
</evidence>
<organism evidence="3 4">
    <name type="scientific">Photobacterium swingsii</name>
    <dbReference type="NCBI Taxonomy" id="680026"/>
    <lineage>
        <taxon>Bacteria</taxon>
        <taxon>Pseudomonadati</taxon>
        <taxon>Pseudomonadota</taxon>
        <taxon>Gammaproteobacteria</taxon>
        <taxon>Vibrionales</taxon>
        <taxon>Vibrionaceae</taxon>
        <taxon>Photobacterium</taxon>
    </lineage>
</organism>
<sequence length="245" mass="27592">MTIRRTVFATLVSSLITGQALAHNHHDESEYRQHGAHVHGVVELNIAQDANALLVEITAPGADVVGFEHAPKNDEQKKALNSALKTLAQPQQLLTFSTGAQCTLVDTLVTETLTAHDEHVHHDHDNHDHDEHAHHDHDSHDHDNHAHHDHDSHDHDEHAHHDHDSHDHDEHAHHNHDDHDCNCDGQHGEFSAQYTFNCDNIETLTSMQSDWFKHFTSTEKITIQAITNKGQKAGQLTPAQTQFTF</sequence>
<gene>
    <name evidence="3" type="ORF">C9I94_19875</name>
</gene>
<feature type="chain" id="PRO_5030009040" evidence="2">
    <location>
        <begin position="23"/>
        <end position="245"/>
    </location>
</feature>
<evidence type="ECO:0000256" key="1">
    <source>
        <dbReference type="SAM" id="MobiDB-lite"/>
    </source>
</evidence>
<dbReference type="EMBL" id="PYLZ01000013">
    <property type="protein sequence ID" value="PSW22458.1"/>
    <property type="molecule type" value="Genomic_DNA"/>
</dbReference>
<feature type="region of interest" description="Disordered" evidence="1">
    <location>
        <begin position="121"/>
        <end position="178"/>
    </location>
</feature>